<dbReference type="Pfam" id="PF06574">
    <property type="entry name" value="FAD_syn"/>
    <property type="match status" value="1"/>
</dbReference>
<keyword evidence="13" id="KW-1185">Reference proteome</keyword>
<dbReference type="UniPathway" id="UPA00277">
    <property type="reaction ID" value="UER00407"/>
</dbReference>
<comment type="caution">
    <text evidence="12">The sequence shown here is derived from an EMBL/GenBank/DDBJ whole genome shotgun (WGS) entry which is preliminary data.</text>
</comment>
<evidence type="ECO:0000256" key="8">
    <source>
        <dbReference type="ARBA" id="ARBA00022827"/>
    </source>
</evidence>
<evidence type="ECO:0000256" key="2">
    <source>
        <dbReference type="ARBA" id="ARBA00012393"/>
    </source>
</evidence>
<dbReference type="NCBIfam" id="NF005518">
    <property type="entry name" value="PRK07143.1"/>
    <property type="match status" value="1"/>
</dbReference>
<dbReference type="SUPFAM" id="SSF52374">
    <property type="entry name" value="Nucleotidylyl transferase"/>
    <property type="match status" value="1"/>
</dbReference>
<keyword evidence="6 12" id="KW-0548">Nucleotidyltransferase</keyword>
<keyword evidence="4" id="KW-0288">FMN</keyword>
<gene>
    <name evidence="12" type="ORF">EI74_0295</name>
</gene>
<evidence type="ECO:0000313" key="13">
    <source>
        <dbReference type="Proteomes" id="UP000295518"/>
    </source>
</evidence>
<dbReference type="InterPro" id="IPR014729">
    <property type="entry name" value="Rossmann-like_a/b/a_fold"/>
</dbReference>
<dbReference type="GO" id="GO:0005524">
    <property type="term" value="F:ATP binding"/>
    <property type="evidence" value="ECO:0007669"/>
    <property type="project" value="UniProtKB-KW"/>
</dbReference>
<dbReference type="Gene3D" id="3.40.50.620">
    <property type="entry name" value="HUPs"/>
    <property type="match status" value="1"/>
</dbReference>
<reference evidence="12 13" key="1">
    <citation type="submission" date="2019-03" db="EMBL/GenBank/DDBJ databases">
        <title>Genomic Encyclopedia of Archaeal and Bacterial Type Strains, Phase II (KMG-II): from individual species to whole genera.</title>
        <authorList>
            <person name="Goeker M."/>
        </authorList>
    </citation>
    <scope>NUCLEOTIDE SEQUENCE [LARGE SCALE GENOMIC DNA]</scope>
    <source>
        <strain evidence="12 13">ATCC 700618</strain>
    </source>
</reference>
<dbReference type="GO" id="GO:0006747">
    <property type="term" value="P:FAD biosynthetic process"/>
    <property type="evidence" value="ECO:0007669"/>
    <property type="project" value="UniProtKB-UniPathway"/>
</dbReference>
<evidence type="ECO:0000256" key="5">
    <source>
        <dbReference type="ARBA" id="ARBA00022679"/>
    </source>
</evidence>
<dbReference type="AlphaFoldDB" id="A0A4R6IFP4"/>
<evidence type="ECO:0000256" key="1">
    <source>
        <dbReference type="ARBA" id="ARBA00004726"/>
    </source>
</evidence>
<keyword evidence="7" id="KW-0547">Nucleotide-binding</keyword>
<dbReference type="EC" id="2.7.7.2" evidence="2"/>
<evidence type="ECO:0000256" key="6">
    <source>
        <dbReference type="ARBA" id="ARBA00022695"/>
    </source>
</evidence>
<keyword evidence="8" id="KW-0274">FAD</keyword>
<evidence type="ECO:0000313" key="12">
    <source>
        <dbReference type="EMBL" id="TDO20467.1"/>
    </source>
</evidence>
<dbReference type="GO" id="GO:0016301">
    <property type="term" value="F:kinase activity"/>
    <property type="evidence" value="ECO:0007669"/>
    <property type="project" value="UniProtKB-KW"/>
</dbReference>
<dbReference type="GO" id="GO:0003919">
    <property type="term" value="F:FMN adenylyltransferase activity"/>
    <property type="evidence" value="ECO:0007669"/>
    <property type="project" value="UniProtKB-EC"/>
</dbReference>
<evidence type="ECO:0000259" key="11">
    <source>
        <dbReference type="Pfam" id="PF06574"/>
    </source>
</evidence>
<comment type="catalytic activity">
    <reaction evidence="10">
        <text>FMN + ATP + H(+) = FAD + diphosphate</text>
        <dbReference type="Rhea" id="RHEA:17237"/>
        <dbReference type="ChEBI" id="CHEBI:15378"/>
        <dbReference type="ChEBI" id="CHEBI:30616"/>
        <dbReference type="ChEBI" id="CHEBI:33019"/>
        <dbReference type="ChEBI" id="CHEBI:57692"/>
        <dbReference type="ChEBI" id="CHEBI:58210"/>
        <dbReference type="EC" id="2.7.7.2"/>
    </reaction>
</comment>
<keyword evidence="12" id="KW-0418">Kinase</keyword>
<evidence type="ECO:0000256" key="7">
    <source>
        <dbReference type="ARBA" id="ARBA00022741"/>
    </source>
</evidence>
<keyword evidence="9" id="KW-0067">ATP-binding</keyword>
<dbReference type="InterPro" id="IPR015864">
    <property type="entry name" value="FAD_synthase"/>
</dbReference>
<sequence>MDVLFLNNNLDLNKKIFILGAFESFHKGHYKIYEQALKLAADPNDIVLVAVKEPASLPKTNSLKFMQLNNRLEAFANVGIETVVLYEFSTVQNYDGKKFLETLSSNPDSIFIAGKDFKFGRFAANNFDDIKKWYPNSLEINIEQFNNSKISTSLLKSQLEYGQIDFINELLFANYSITIKMDELNFFEYPKELIPLHRGIYLTYLIKDEEKIPSYILVKNEKSYITNLLDFKLFPSGEYTVEIIKTHRIVIADYKEKITEDEIKLIKSNFIDLQNPI</sequence>
<organism evidence="12 13">
    <name type="scientific">Mycoplasma testudineum</name>
    <dbReference type="NCBI Taxonomy" id="244584"/>
    <lineage>
        <taxon>Bacteria</taxon>
        <taxon>Bacillati</taxon>
        <taxon>Mycoplasmatota</taxon>
        <taxon>Mollicutes</taxon>
        <taxon>Mycoplasmataceae</taxon>
        <taxon>Mycoplasma</taxon>
    </lineage>
</organism>
<dbReference type="GO" id="GO:0009231">
    <property type="term" value="P:riboflavin biosynthetic process"/>
    <property type="evidence" value="ECO:0007669"/>
    <property type="project" value="InterPro"/>
</dbReference>
<dbReference type="OrthoDB" id="9803667at2"/>
<protein>
    <recommendedName>
        <fullName evidence="2">FAD synthase</fullName>
        <ecNumber evidence="2">2.7.7.2</ecNumber>
    </recommendedName>
</protein>
<accession>A0A4R6IFP4</accession>
<evidence type="ECO:0000256" key="9">
    <source>
        <dbReference type="ARBA" id="ARBA00022840"/>
    </source>
</evidence>
<dbReference type="Proteomes" id="UP000295518">
    <property type="component" value="Unassembled WGS sequence"/>
</dbReference>
<dbReference type="EMBL" id="SNWN01000010">
    <property type="protein sequence ID" value="TDO20467.1"/>
    <property type="molecule type" value="Genomic_DNA"/>
</dbReference>
<comment type="pathway">
    <text evidence="1">Cofactor biosynthesis; FAD biosynthesis; FAD from FMN: step 1/1.</text>
</comment>
<dbReference type="RefSeq" id="WP_094254467.1">
    <property type="nucleotide sequence ID" value="NZ_NNCE01000002.1"/>
</dbReference>
<keyword evidence="3" id="KW-0285">Flavoprotein</keyword>
<evidence type="ECO:0000256" key="10">
    <source>
        <dbReference type="ARBA" id="ARBA00049494"/>
    </source>
</evidence>
<keyword evidence="5 12" id="KW-0808">Transferase</keyword>
<evidence type="ECO:0000256" key="3">
    <source>
        <dbReference type="ARBA" id="ARBA00022630"/>
    </source>
</evidence>
<evidence type="ECO:0000256" key="4">
    <source>
        <dbReference type="ARBA" id="ARBA00022643"/>
    </source>
</evidence>
<proteinExistence type="predicted"/>
<dbReference type="NCBIfam" id="NF045965">
    <property type="entry name" value="RibF_rel"/>
    <property type="match status" value="1"/>
</dbReference>
<feature type="domain" description="FAD synthetase" evidence="11">
    <location>
        <begin position="13"/>
        <end position="147"/>
    </location>
</feature>
<name>A0A4R6IFP4_9MOLU</name>